<comment type="caution">
    <text evidence="6">The sequence shown here is derived from an EMBL/GenBank/DDBJ whole genome shotgun (WGS) entry which is preliminary data.</text>
</comment>
<proteinExistence type="inferred from homology"/>
<organism evidence="6 7">
    <name type="scientific">Thalassobaculum fulvum</name>
    <dbReference type="NCBI Taxonomy" id="1633335"/>
    <lineage>
        <taxon>Bacteria</taxon>
        <taxon>Pseudomonadati</taxon>
        <taxon>Pseudomonadota</taxon>
        <taxon>Alphaproteobacteria</taxon>
        <taxon>Rhodospirillales</taxon>
        <taxon>Thalassobaculaceae</taxon>
        <taxon>Thalassobaculum</taxon>
    </lineage>
</organism>
<sequence>MRGLVKRFGPKTAVDDLSFEVSAGEVLGFLGPNGAGKSTTMKMICGFLAPTAGTAVICGHDVLEEPIAAKRALGYLPEGAPAYPDMTTVGFLDFIAGVRGYDGAERRERVVEAMAKTRLEEVTHQPIETLSKGFKRRVGLAQALLHDPPVLILDEPTDGLDPNQKFEVRKLIKAMAADKAIVISTHILEEVDAVCSRAMIIARGRLLADDTPEGLRSLAASRNLDDVFRQVTTGEVTSNA</sequence>
<evidence type="ECO:0000256" key="4">
    <source>
        <dbReference type="ARBA" id="ARBA00022840"/>
    </source>
</evidence>
<evidence type="ECO:0000313" key="6">
    <source>
        <dbReference type="EMBL" id="GHD55710.1"/>
    </source>
</evidence>
<feature type="domain" description="ABC transporter" evidence="5">
    <location>
        <begin position="1"/>
        <end position="228"/>
    </location>
</feature>
<evidence type="ECO:0000313" key="7">
    <source>
        <dbReference type="Proteomes" id="UP000630353"/>
    </source>
</evidence>
<keyword evidence="7" id="KW-1185">Reference proteome</keyword>
<dbReference type="Gene3D" id="3.40.50.300">
    <property type="entry name" value="P-loop containing nucleotide triphosphate hydrolases"/>
    <property type="match status" value="1"/>
</dbReference>
<dbReference type="PROSITE" id="PS50893">
    <property type="entry name" value="ABC_TRANSPORTER_2"/>
    <property type="match status" value="1"/>
</dbReference>
<dbReference type="EMBL" id="BMZS01000008">
    <property type="protein sequence ID" value="GHD55710.1"/>
    <property type="molecule type" value="Genomic_DNA"/>
</dbReference>
<evidence type="ECO:0000256" key="1">
    <source>
        <dbReference type="ARBA" id="ARBA00005417"/>
    </source>
</evidence>
<gene>
    <name evidence="6" type="ORF">GCM10017083_34990</name>
</gene>
<protein>
    <recommendedName>
        <fullName evidence="5">ABC transporter domain-containing protein</fullName>
    </recommendedName>
</protein>
<comment type="similarity">
    <text evidence="1">Belongs to the ABC transporter superfamily.</text>
</comment>
<dbReference type="InterPro" id="IPR003593">
    <property type="entry name" value="AAA+_ATPase"/>
</dbReference>
<dbReference type="PANTHER" id="PTHR43335">
    <property type="entry name" value="ABC TRANSPORTER, ATP-BINDING PROTEIN"/>
    <property type="match status" value="1"/>
</dbReference>
<name>A0A919CQS7_9PROT</name>
<keyword evidence="4" id="KW-0067">ATP-binding</keyword>
<reference evidence="6" key="1">
    <citation type="journal article" date="2014" name="Int. J. Syst. Evol. Microbiol.">
        <title>Complete genome sequence of Corynebacterium casei LMG S-19264T (=DSM 44701T), isolated from a smear-ripened cheese.</title>
        <authorList>
            <consortium name="US DOE Joint Genome Institute (JGI-PGF)"/>
            <person name="Walter F."/>
            <person name="Albersmeier A."/>
            <person name="Kalinowski J."/>
            <person name="Ruckert C."/>
        </authorList>
    </citation>
    <scope>NUCLEOTIDE SEQUENCE</scope>
    <source>
        <strain evidence="6">KCTC 42651</strain>
    </source>
</reference>
<keyword evidence="2" id="KW-0813">Transport</keyword>
<dbReference type="Proteomes" id="UP000630353">
    <property type="component" value="Unassembled WGS sequence"/>
</dbReference>
<dbReference type="CDD" id="cd03230">
    <property type="entry name" value="ABC_DR_subfamily_A"/>
    <property type="match status" value="1"/>
</dbReference>
<evidence type="ECO:0000256" key="3">
    <source>
        <dbReference type="ARBA" id="ARBA00022741"/>
    </source>
</evidence>
<evidence type="ECO:0000259" key="5">
    <source>
        <dbReference type="PROSITE" id="PS50893"/>
    </source>
</evidence>
<dbReference type="AlphaFoldDB" id="A0A919CQS7"/>
<dbReference type="InterPro" id="IPR003439">
    <property type="entry name" value="ABC_transporter-like_ATP-bd"/>
</dbReference>
<dbReference type="GO" id="GO:0016887">
    <property type="term" value="F:ATP hydrolysis activity"/>
    <property type="evidence" value="ECO:0007669"/>
    <property type="project" value="InterPro"/>
</dbReference>
<dbReference type="SUPFAM" id="SSF52540">
    <property type="entry name" value="P-loop containing nucleoside triphosphate hydrolases"/>
    <property type="match status" value="1"/>
</dbReference>
<dbReference type="Pfam" id="PF00005">
    <property type="entry name" value="ABC_tran"/>
    <property type="match status" value="1"/>
</dbReference>
<keyword evidence="3" id="KW-0547">Nucleotide-binding</keyword>
<dbReference type="InterPro" id="IPR027417">
    <property type="entry name" value="P-loop_NTPase"/>
</dbReference>
<dbReference type="SMART" id="SM00382">
    <property type="entry name" value="AAA"/>
    <property type="match status" value="1"/>
</dbReference>
<dbReference type="PANTHER" id="PTHR43335:SF2">
    <property type="entry name" value="ABC TRANSPORTER, ATP-BINDING PROTEIN"/>
    <property type="match status" value="1"/>
</dbReference>
<accession>A0A919CQS7</accession>
<reference evidence="6" key="2">
    <citation type="submission" date="2020-09" db="EMBL/GenBank/DDBJ databases">
        <authorList>
            <person name="Sun Q."/>
            <person name="Kim S."/>
        </authorList>
    </citation>
    <scope>NUCLEOTIDE SEQUENCE</scope>
    <source>
        <strain evidence="6">KCTC 42651</strain>
    </source>
</reference>
<dbReference type="GO" id="GO:0005524">
    <property type="term" value="F:ATP binding"/>
    <property type="evidence" value="ECO:0007669"/>
    <property type="project" value="UniProtKB-KW"/>
</dbReference>
<evidence type="ECO:0000256" key="2">
    <source>
        <dbReference type="ARBA" id="ARBA00022448"/>
    </source>
</evidence>